<keyword evidence="2" id="KW-1185">Reference proteome</keyword>
<reference evidence="2" key="1">
    <citation type="submission" date="2017-01" db="EMBL/GenBank/DDBJ databases">
        <authorList>
            <person name="Varghese N."/>
            <person name="Submissions S."/>
        </authorList>
    </citation>
    <scope>NUCLEOTIDE SEQUENCE [LARGE SCALE GENOMIC DNA]</scope>
    <source>
        <strain evidence="2">MNA4</strain>
    </source>
</reference>
<accession>A0A1U7PP37</accession>
<dbReference type="InterPro" id="IPR025062">
    <property type="entry name" value="DUF4003"/>
</dbReference>
<sequence>MENAELKGRFEEVYPKLQNLFSWTVDKRILLSMAGAYALADRPFDGRRLMEISDELKRRSGWFSPVRGQIHPMLATLLDNQEGTPDSVVNDLMENQEMLRGLGFRNTIHSYLAAILLPREESEARRRAVAGKLLYDEMKRRHRFLTSDDDYAFAVLLGEECSNPEALAEVMKDYYTELRSLGFRAGNELQWMSQTLTYGSATFDRKRAEEAADLRERFKQAGVKLKPLHYPMLGFLAAFHVEQSAFDRIVSATRSLSEMKLFRWYREMAFSFGIQAVLKEAAGTGNAVDIGMAASIEQILRAQQAAMTAGVAASAAAASSSSNGSS</sequence>
<organism evidence="1 2">
    <name type="scientific">Edaphobacillus lindanitolerans</name>
    <dbReference type="NCBI Taxonomy" id="550447"/>
    <lineage>
        <taxon>Bacteria</taxon>
        <taxon>Bacillati</taxon>
        <taxon>Bacillota</taxon>
        <taxon>Bacilli</taxon>
        <taxon>Bacillales</taxon>
        <taxon>Bacillaceae</taxon>
        <taxon>Edaphobacillus</taxon>
    </lineage>
</organism>
<evidence type="ECO:0000313" key="2">
    <source>
        <dbReference type="Proteomes" id="UP000187550"/>
    </source>
</evidence>
<gene>
    <name evidence="1" type="ORF">SAMN05428946_1984</name>
</gene>
<proteinExistence type="predicted"/>
<dbReference type="Proteomes" id="UP000187550">
    <property type="component" value="Unassembled WGS sequence"/>
</dbReference>
<dbReference type="AlphaFoldDB" id="A0A1U7PP37"/>
<dbReference type="OrthoDB" id="1778393at2"/>
<name>A0A1U7PP37_9BACI</name>
<evidence type="ECO:0000313" key="1">
    <source>
        <dbReference type="EMBL" id="SIT87179.1"/>
    </source>
</evidence>
<protein>
    <recommendedName>
        <fullName evidence="3">DUF4003 domain-containing protein</fullName>
    </recommendedName>
</protein>
<dbReference type="Pfam" id="PF13170">
    <property type="entry name" value="DUF4003"/>
    <property type="match status" value="1"/>
</dbReference>
<dbReference type="RefSeq" id="WP_076758604.1">
    <property type="nucleotide sequence ID" value="NZ_FTPL01000003.1"/>
</dbReference>
<evidence type="ECO:0008006" key="3">
    <source>
        <dbReference type="Google" id="ProtNLM"/>
    </source>
</evidence>
<dbReference type="EMBL" id="FTPL01000003">
    <property type="protein sequence ID" value="SIT87179.1"/>
    <property type="molecule type" value="Genomic_DNA"/>
</dbReference>
<dbReference type="STRING" id="550447.SAMN05428946_1984"/>